<organism evidence="2 3">
    <name type="scientific">Lysobacter capsici AZ78</name>
    <dbReference type="NCBI Taxonomy" id="1444315"/>
    <lineage>
        <taxon>Bacteria</taxon>
        <taxon>Pseudomonadati</taxon>
        <taxon>Pseudomonadota</taxon>
        <taxon>Gammaproteobacteria</taxon>
        <taxon>Lysobacterales</taxon>
        <taxon>Lysobacteraceae</taxon>
        <taxon>Lysobacter</taxon>
    </lineage>
</organism>
<gene>
    <name evidence="2" type="ORF">AZ78_0963</name>
</gene>
<name>A0A108U6E7_9GAMM</name>
<comment type="caution">
    <text evidence="2">The sequence shown here is derived from an EMBL/GenBank/DDBJ whole genome shotgun (WGS) entry which is preliminary data.</text>
</comment>
<protein>
    <submittedName>
        <fullName evidence="2">Uncharacterized protein</fullName>
    </submittedName>
</protein>
<dbReference type="AlphaFoldDB" id="A0A108U6E7"/>
<evidence type="ECO:0000313" key="2">
    <source>
        <dbReference type="EMBL" id="KWS03416.1"/>
    </source>
</evidence>
<proteinExistence type="predicted"/>
<feature type="region of interest" description="Disordered" evidence="1">
    <location>
        <begin position="1"/>
        <end position="46"/>
    </location>
</feature>
<accession>A0A108U6E7</accession>
<dbReference type="Proteomes" id="UP000023435">
    <property type="component" value="Unassembled WGS sequence"/>
</dbReference>
<reference evidence="2 3" key="1">
    <citation type="journal article" date="2014" name="Genome Announc.">
        <title>Draft Genome Sequence of Lysobacter capsici AZ78, a Bacterium Antagonistic to Plant-Pathogenic Oomycetes.</title>
        <authorList>
            <person name="Puopolo G."/>
            <person name="Sonego P."/>
            <person name="Engelen K."/>
            <person name="Pertot I."/>
        </authorList>
    </citation>
    <scope>NUCLEOTIDE SEQUENCE [LARGE SCALE GENOMIC DNA]</scope>
    <source>
        <strain evidence="2 3">AZ78</strain>
    </source>
</reference>
<sequence>MGRAGGHGGHQGWRWGSPFYPPGPLPALARTGEAPPVKLPRPRPRP</sequence>
<feature type="compositionally biased region" description="Gly residues" evidence="1">
    <location>
        <begin position="1"/>
        <end position="11"/>
    </location>
</feature>
<evidence type="ECO:0000256" key="1">
    <source>
        <dbReference type="SAM" id="MobiDB-lite"/>
    </source>
</evidence>
<evidence type="ECO:0000313" key="3">
    <source>
        <dbReference type="Proteomes" id="UP000023435"/>
    </source>
</evidence>
<keyword evidence="3" id="KW-1185">Reference proteome</keyword>
<dbReference type="EMBL" id="JAJA02000001">
    <property type="protein sequence ID" value="KWS03416.1"/>
    <property type="molecule type" value="Genomic_DNA"/>
</dbReference>